<dbReference type="InterPro" id="IPR011991">
    <property type="entry name" value="ArsR-like_HTH"/>
</dbReference>
<dbReference type="EMBL" id="LQOW01000018">
    <property type="protein sequence ID" value="ORV60902.1"/>
    <property type="molecule type" value="Genomic_DNA"/>
</dbReference>
<keyword evidence="2" id="KW-0238">DNA-binding</keyword>
<dbReference type="Pfam" id="PF01638">
    <property type="entry name" value="HxlR"/>
    <property type="match status" value="1"/>
</dbReference>
<dbReference type="PROSITE" id="PS51118">
    <property type="entry name" value="HTH_HXLR"/>
    <property type="match status" value="1"/>
</dbReference>
<reference evidence="5 6" key="1">
    <citation type="submission" date="2016-01" db="EMBL/GenBank/DDBJ databases">
        <title>The new phylogeny of the genus Mycobacterium.</title>
        <authorList>
            <person name="Tarcisio F."/>
            <person name="Conor M."/>
            <person name="Antonella G."/>
            <person name="Elisabetta G."/>
            <person name="Giulia F.S."/>
            <person name="Sara T."/>
            <person name="Anna F."/>
            <person name="Clotilde B."/>
            <person name="Roberto B."/>
            <person name="Veronica D.S."/>
            <person name="Fabio R."/>
            <person name="Monica P."/>
            <person name="Olivier J."/>
            <person name="Enrico T."/>
            <person name="Nicola S."/>
        </authorList>
    </citation>
    <scope>NUCLEOTIDE SEQUENCE [LARGE SCALE GENOMIC DNA]</scope>
    <source>
        <strain evidence="5 6">DSM 45731</strain>
    </source>
</reference>
<evidence type="ECO:0000313" key="6">
    <source>
        <dbReference type="Proteomes" id="UP000194000"/>
    </source>
</evidence>
<dbReference type="AlphaFoldDB" id="A0A1X1UVM5"/>
<dbReference type="PANTHER" id="PTHR33204:SF37">
    <property type="entry name" value="HTH-TYPE TRANSCRIPTIONAL REGULATOR YODB"/>
    <property type="match status" value="1"/>
</dbReference>
<dbReference type="InterPro" id="IPR036388">
    <property type="entry name" value="WH-like_DNA-bd_sf"/>
</dbReference>
<dbReference type="Proteomes" id="UP000194000">
    <property type="component" value="Unassembled WGS sequence"/>
</dbReference>
<feature type="domain" description="HTH hxlR-type" evidence="4">
    <location>
        <begin position="1"/>
        <end position="90"/>
    </location>
</feature>
<evidence type="ECO:0000256" key="3">
    <source>
        <dbReference type="ARBA" id="ARBA00023163"/>
    </source>
</evidence>
<dbReference type="InterPro" id="IPR002577">
    <property type="entry name" value="HTH_HxlR"/>
</dbReference>
<protein>
    <submittedName>
        <fullName evidence="5">HxlR family transcriptional regulator</fullName>
    </submittedName>
</protein>
<comment type="caution">
    <text evidence="5">The sequence shown here is derived from an EMBL/GenBank/DDBJ whole genome shotgun (WGS) entry which is preliminary data.</text>
</comment>
<accession>A0A1X1UVM5</accession>
<gene>
    <name evidence="5" type="ORF">AWC06_13940</name>
</gene>
<proteinExistence type="predicted"/>
<dbReference type="GO" id="GO:0003677">
    <property type="term" value="F:DNA binding"/>
    <property type="evidence" value="ECO:0007669"/>
    <property type="project" value="UniProtKB-KW"/>
</dbReference>
<evidence type="ECO:0000256" key="2">
    <source>
        <dbReference type="ARBA" id="ARBA00023125"/>
    </source>
</evidence>
<evidence type="ECO:0000313" key="5">
    <source>
        <dbReference type="EMBL" id="ORV60902.1"/>
    </source>
</evidence>
<evidence type="ECO:0000256" key="1">
    <source>
        <dbReference type="ARBA" id="ARBA00023015"/>
    </source>
</evidence>
<organism evidence="5 6">
    <name type="scientific">Mycobacterium fragae</name>
    <dbReference type="NCBI Taxonomy" id="1260918"/>
    <lineage>
        <taxon>Bacteria</taxon>
        <taxon>Bacillati</taxon>
        <taxon>Actinomycetota</taxon>
        <taxon>Actinomycetes</taxon>
        <taxon>Mycobacteriales</taxon>
        <taxon>Mycobacteriaceae</taxon>
        <taxon>Mycobacterium</taxon>
    </lineage>
</organism>
<keyword evidence="3" id="KW-0804">Transcription</keyword>
<name>A0A1X1UVM5_9MYCO</name>
<keyword evidence="6" id="KW-1185">Reference proteome</keyword>
<dbReference type="STRING" id="1260918.AWC06_13940"/>
<dbReference type="PANTHER" id="PTHR33204">
    <property type="entry name" value="TRANSCRIPTIONAL REGULATOR, MARR FAMILY"/>
    <property type="match status" value="1"/>
</dbReference>
<dbReference type="Gene3D" id="1.10.10.10">
    <property type="entry name" value="Winged helix-like DNA-binding domain superfamily/Winged helix DNA-binding domain"/>
    <property type="match status" value="1"/>
</dbReference>
<dbReference type="SUPFAM" id="SSF46785">
    <property type="entry name" value="Winged helix' DNA-binding domain"/>
    <property type="match status" value="1"/>
</dbReference>
<keyword evidence="1" id="KW-0805">Transcription regulation</keyword>
<sequence length="91" mass="10384">MAALDLLGRRWSLRVLWELRDGPLGARTLRERCDGMSPSVLYVRLGELTNAGLIVQRDDQCYELSDVGRSLDKALIPLDQWARRWAETTTP</sequence>
<evidence type="ECO:0000259" key="4">
    <source>
        <dbReference type="PROSITE" id="PS51118"/>
    </source>
</evidence>
<dbReference type="CDD" id="cd00090">
    <property type="entry name" value="HTH_ARSR"/>
    <property type="match status" value="1"/>
</dbReference>
<dbReference type="InterPro" id="IPR036390">
    <property type="entry name" value="WH_DNA-bd_sf"/>
</dbReference>